<keyword evidence="2" id="KW-1185">Reference proteome</keyword>
<dbReference type="EMBL" id="CCFA01003433">
    <property type="protein sequence ID" value="CDS01075.1"/>
    <property type="molecule type" value="Genomic_DNA"/>
</dbReference>
<dbReference type="AlphaFoldDB" id="A0A0F7RXA3"/>
<evidence type="ECO:0000313" key="2">
    <source>
        <dbReference type="Proteomes" id="UP000242770"/>
    </source>
</evidence>
<name>A0A0F7RXA3_9BASI</name>
<reference evidence="2" key="1">
    <citation type="submission" date="2014-06" db="EMBL/GenBank/DDBJ databases">
        <authorList>
            <person name="Berkman P.J."/>
        </authorList>
    </citation>
    <scope>NUCLEOTIDE SEQUENCE [LARGE SCALE GENOMIC DNA]</scope>
</reference>
<protein>
    <submittedName>
        <fullName evidence="1">Uncharacterized protein</fullName>
    </submittedName>
</protein>
<evidence type="ECO:0000313" key="1">
    <source>
        <dbReference type="EMBL" id="CDS01075.1"/>
    </source>
</evidence>
<proteinExistence type="predicted"/>
<sequence length="37" mass="4324">MAKKKHLMRMMLKKECGMKDRGELRLKLGASKLYNAD</sequence>
<accession>A0A0F7RXA3</accession>
<dbReference type="Proteomes" id="UP000242770">
    <property type="component" value="Unassembled WGS sequence"/>
</dbReference>
<gene>
    <name evidence="1" type="primary">SSCI57480.1</name>
</gene>
<organism evidence="1 2">
    <name type="scientific">Sporisorium scitamineum</name>
    <dbReference type="NCBI Taxonomy" id="49012"/>
    <lineage>
        <taxon>Eukaryota</taxon>
        <taxon>Fungi</taxon>
        <taxon>Dikarya</taxon>
        <taxon>Basidiomycota</taxon>
        <taxon>Ustilaginomycotina</taxon>
        <taxon>Ustilaginomycetes</taxon>
        <taxon>Ustilaginales</taxon>
        <taxon>Ustilaginaceae</taxon>
        <taxon>Sporisorium</taxon>
    </lineage>
</organism>